<evidence type="ECO:0000256" key="1">
    <source>
        <dbReference type="ARBA" id="ARBA00004141"/>
    </source>
</evidence>
<dbReference type="InterPro" id="IPR010432">
    <property type="entry name" value="RDD"/>
</dbReference>
<proteinExistence type="predicted"/>
<evidence type="ECO:0000256" key="3">
    <source>
        <dbReference type="ARBA" id="ARBA00022989"/>
    </source>
</evidence>
<organism evidence="7">
    <name type="scientific">uncultured Pyrinomonadaceae bacterium</name>
    <dbReference type="NCBI Taxonomy" id="2283094"/>
    <lineage>
        <taxon>Bacteria</taxon>
        <taxon>Pseudomonadati</taxon>
        <taxon>Acidobacteriota</taxon>
        <taxon>Blastocatellia</taxon>
        <taxon>Blastocatellales</taxon>
        <taxon>Pyrinomonadaceae</taxon>
        <taxon>environmental samples</taxon>
    </lineage>
</organism>
<keyword evidence="4 5" id="KW-0472">Membrane</keyword>
<evidence type="ECO:0000256" key="2">
    <source>
        <dbReference type="ARBA" id="ARBA00022692"/>
    </source>
</evidence>
<reference evidence="7" key="1">
    <citation type="submission" date="2020-02" db="EMBL/GenBank/DDBJ databases">
        <authorList>
            <person name="Meier V. D."/>
        </authorList>
    </citation>
    <scope>NUCLEOTIDE SEQUENCE</scope>
    <source>
        <strain evidence="7">AVDCRST_MAG74</strain>
    </source>
</reference>
<dbReference type="PANTHER" id="PTHR38480:SF1">
    <property type="entry name" value="SLR0254 PROTEIN"/>
    <property type="match status" value="1"/>
</dbReference>
<dbReference type="EMBL" id="CADCUR010000062">
    <property type="protein sequence ID" value="CAA9388067.1"/>
    <property type="molecule type" value="Genomic_DNA"/>
</dbReference>
<protein>
    <recommendedName>
        <fullName evidence="6">RDD domain-containing protein</fullName>
    </recommendedName>
</protein>
<gene>
    <name evidence="7" type="ORF">AVDCRST_MAG74-801</name>
</gene>
<dbReference type="PANTHER" id="PTHR38480">
    <property type="entry name" value="SLR0254 PROTEIN"/>
    <property type="match status" value="1"/>
</dbReference>
<evidence type="ECO:0000256" key="4">
    <source>
        <dbReference type="ARBA" id="ARBA00023136"/>
    </source>
</evidence>
<evidence type="ECO:0000256" key="5">
    <source>
        <dbReference type="SAM" id="Phobius"/>
    </source>
</evidence>
<sequence>MSPIIETEETLIIETPERVPLAFALASIGNRFLAVAIDHFIQYFVIFVVAWALLSISGIGSVEAIENSEVLREMPKWTIALLIIVLFLIFAGYFVFFEWLWNGQTPGKRLLKLRVIREDGRPVTLWEALARNLLRIFDAVPGFVLPVYSVGLITIFLSSRDQRVGDMFAGTVVVRERADEAPTFAETFSNPVADAAFRRVQKPVSFQADVNSITEREIGVAESFLRRRWDLTERQRLWMAWRVALPLMYKIKPVYDLQNFTYEGFLEELVYRFHSRQKFLN</sequence>
<keyword evidence="3 5" id="KW-1133">Transmembrane helix</keyword>
<dbReference type="AlphaFoldDB" id="A0A6J4NLR0"/>
<feature type="transmembrane region" description="Helical" evidence="5">
    <location>
        <begin position="40"/>
        <end position="65"/>
    </location>
</feature>
<accession>A0A6J4NLR0</accession>
<dbReference type="Pfam" id="PF06271">
    <property type="entry name" value="RDD"/>
    <property type="match status" value="1"/>
</dbReference>
<evidence type="ECO:0000313" key="7">
    <source>
        <dbReference type="EMBL" id="CAA9388067.1"/>
    </source>
</evidence>
<dbReference type="GO" id="GO:0016020">
    <property type="term" value="C:membrane"/>
    <property type="evidence" value="ECO:0007669"/>
    <property type="project" value="UniProtKB-SubCell"/>
</dbReference>
<feature type="domain" description="RDD" evidence="6">
    <location>
        <begin position="25"/>
        <end position="170"/>
    </location>
</feature>
<name>A0A6J4NLR0_9BACT</name>
<evidence type="ECO:0000259" key="6">
    <source>
        <dbReference type="Pfam" id="PF06271"/>
    </source>
</evidence>
<keyword evidence="2 5" id="KW-0812">Transmembrane</keyword>
<feature type="transmembrane region" description="Helical" evidence="5">
    <location>
        <begin position="139"/>
        <end position="157"/>
    </location>
</feature>
<feature type="transmembrane region" description="Helical" evidence="5">
    <location>
        <begin position="77"/>
        <end position="101"/>
    </location>
</feature>
<comment type="subcellular location">
    <subcellularLocation>
        <location evidence="1">Membrane</location>
        <topology evidence="1">Multi-pass membrane protein</topology>
    </subcellularLocation>
</comment>